<comment type="similarity">
    <text evidence="1">Belongs to the sigma-70 factor family. ECF subfamily.</text>
</comment>
<protein>
    <submittedName>
        <fullName evidence="8">Sigma-70 family RNA polymerase sigma factor</fullName>
    </submittedName>
</protein>
<feature type="domain" description="RNA polymerase sigma-70 region 2" evidence="6">
    <location>
        <begin position="72"/>
        <end position="139"/>
    </location>
</feature>
<dbReference type="InterPro" id="IPR007630">
    <property type="entry name" value="RNA_pol_sigma70_r4"/>
</dbReference>
<name>A0ABV3GK13_MICGL</name>
<dbReference type="Pfam" id="PF04545">
    <property type="entry name" value="Sigma70_r4"/>
    <property type="match status" value="1"/>
</dbReference>
<feature type="domain" description="RNA polymerase sigma-70 region 4" evidence="7">
    <location>
        <begin position="176"/>
        <end position="223"/>
    </location>
</feature>
<dbReference type="InterPro" id="IPR014284">
    <property type="entry name" value="RNA_pol_sigma-70_dom"/>
</dbReference>
<dbReference type="InterPro" id="IPR036388">
    <property type="entry name" value="WH-like_DNA-bd_sf"/>
</dbReference>
<sequence>MISRVFEHADSPSPWDHRMPTSWPFAGLSPPAAGVVRQAPPAAPAAAQLENDEMRTLVLRAKTGDTEAFGVLYDRYVDLVYRYVFFRVGSHALAEDLTSDTFLRALRGIADFTWQGRDFGAWLVTIARNLVTDHYKSGRSRLEVCTAEVLDTPLDGEHIPENAVVANMVNEHVLRAITRLNPEQQECVVLRFLHGMSLAETAMIMGKQSGAIKALQFRAIKALARVLPKDLG</sequence>
<dbReference type="PANTHER" id="PTHR43133">
    <property type="entry name" value="RNA POLYMERASE ECF-TYPE SIGMA FACTO"/>
    <property type="match status" value="1"/>
</dbReference>
<dbReference type="InterPro" id="IPR013325">
    <property type="entry name" value="RNA_pol_sigma_r2"/>
</dbReference>
<evidence type="ECO:0000313" key="9">
    <source>
        <dbReference type="Proteomes" id="UP001551675"/>
    </source>
</evidence>
<dbReference type="Gene3D" id="1.10.1740.10">
    <property type="match status" value="1"/>
</dbReference>
<keyword evidence="2" id="KW-0805">Transcription regulation</keyword>
<keyword evidence="3" id="KW-0731">Sigma factor</keyword>
<accession>A0ABV3GK13</accession>
<gene>
    <name evidence="8" type="ORF">AB0I59_25455</name>
</gene>
<reference evidence="8 9" key="1">
    <citation type="submission" date="2024-06" db="EMBL/GenBank/DDBJ databases">
        <title>The Natural Products Discovery Center: Release of the First 8490 Sequenced Strains for Exploring Actinobacteria Biosynthetic Diversity.</title>
        <authorList>
            <person name="Kalkreuter E."/>
            <person name="Kautsar S.A."/>
            <person name="Yang D."/>
            <person name="Bader C.D."/>
            <person name="Teijaro C.N."/>
            <person name="Fluegel L."/>
            <person name="Davis C.M."/>
            <person name="Simpson J.R."/>
            <person name="Lauterbach L."/>
            <person name="Steele A.D."/>
            <person name="Gui C."/>
            <person name="Meng S."/>
            <person name="Li G."/>
            <person name="Viehrig K."/>
            <person name="Ye F."/>
            <person name="Su P."/>
            <person name="Kiefer A.F."/>
            <person name="Nichols A."/>
            <person name="Cepeda A.J."/>
            <person name="Yan W."/>
            <person name="Fan B."/>
            <person name="Jiang Y."/>
            <person name="Adhikari A."/>
            <person name="Zheng C.-J."/>
            <person name="Schuster L."/>
            <person name="Cowan T.M."/>
            <person name="Smanski M.J."/>
            <person name="Chevrette M.G."/>
            <person name="De Carvalho L.P.S."/>
            <person name="Shen B."/>
        </authorList>
    </citation>
    <scope>NUCLEOTIDE SEQUENCE [LARGE SCALE GENOMIC DNA]</scope>
    <source>
        <strain evidence="8 9">NPDC050100</strain>
    </source>
</reference>
<keyword evidence="4" id="KW-0238">DNA-binding</keyword>
<evidence type="ECO:0000313" key="8">
    <source>
        <dbReference type="EMBL" id="MEV0971963.1"/>
    </source>
</evidence>
<dbReference type="NCBIfam" id="TIGR02937">
    <property type="entry name" value="sigma70-ECF"/>
    <property type="match status" value="1"/>
</dbReference>
<dbReference type="Pfam" id="PF04542">
    <property type="entry name" value="Sigma70_r2"/>
    <property type="match status" value="1"/>
</dbReference>
<dbReference type="SUPFAM" id="SSF88659">
    <property type="entry name" value="Sigma3 and sigma4 domains of RNA polymerase sigma factors"/>
    <property type="match status" value="1"/>
</dbReference>
<dbReference type="Gene3D" id="1.10.10.10">
    <property type="entry name" value="Winged helix-like DNA-binding domain superfamily/Winged helix DNA-binding domain"/>
    <property type="match status" value="1"/>
</dbReference>
<comment type="caution">
    <text evidence="8">The sequence shown here is derived from an EMBL/GenBank/DDBJ whole genome shotgun (WGS) entry which is preliminary data.</text>
</comment>
<dbReference type="RefSeq" id="WP_358136650.1">
    <property type="nucleotide sequence ID" value="NZ_JBFALK010000014.1"/>
</dbReference>
<evidence type="ECO:0000256" key="3">
    <source>
        <dbReference type="ARBA" id="ARBA00023082"/>
    </source>
</evidence>
<evidence type="ECO:0000259" key="6">
    <source>
        <dbReference type="Pfam" id="PF04542"/>
    </source>
</evidence>
<proteinExistence type="inferred from homology"/>
<dbReference type="InterPro" id="IPR007627">
    <property type="entry name" value="RNA_pol_sigma70_r2"/>
</dbReference>
<evidence type="ECO:0000256" key="5">
    <source>
        <dbReference type="ARBA" id="ARBA00023163"/>
    </source>
</evidence>
<evidence type="ECO:0000256" key="2">
    <source>
        <dbReference type="ARBA" id="ARBA00023015"/>
    </source>
</evidence>
<dbReference type="EMBL" id="JBFALK010000014">
    <property type="protein sequence ID" value="MEV0971963.1"/>
    <property type="molecule type" value="Genomic_DNA"/>
</dbReference>
<dbReference type="CDD" id="cd06171">
    <property type="entry name" value="Sigma70_r4"/>
    <property type="match status" value="1"/>
</dbReference>
<dbReference type="InterPro" id="IPR039425">
    <property type="entry name" value="RNA_pol_sigma-70-like"/>
</dbReference>
<evidence type="ECO:0000259" key="7">
    <source>
        <dbReference type="Pfam" id="PF04545"/>
    </source>
</evidence>
<organism evidence="8 9">
    <name type="scientific">Microtetraspora glauca</name>
    <dbReference type="NCBI Taxonomy" id="1996"/>
    <lineage>
        <taxon>Bacteria</taxon>
        <taxon>Bacillati</taxon>
        <taxon>Actinomycetota</taxon>
        <taxon>Actinomycetes</taxon>
        <taxon>Streptosporangiales</taxon>
        <taxon>Streptosporangiaceae</taxon>
        <taxon>Microtetraspora</taxon>
    </lineage>
</organism>
<dbReference type="SUPFAM" id="SSF88946">
    <property type="entry name" value="Sigma2 domain of RNA polymerase sigma factors"/>
    <property type="match status" value="1"/>
</dbReference>
<dbReference type="InterPro" id="IPR013324">
    <property type="entry name" value="RNA_pol_sigma_r3/r4-like"/>
</dbReference>
<dbReference type="Proteomes" id="UP001551675">
    <property type="component" value="Unassembled WGS sequence"/>
</dbReference>
<evidence type="ECO:0000256" key="4">
    <source>
        <dbReference type="ARBA" id="ARBA00023125"/>
    </source>
</evidence>
<evidence type="ECO:0000256" key="1">
    <source>
        <dbReference type="ARBA" id="ARBA00010641"/>
    </source>
</evidence>
<keyword evidence="9" id="KW-1185">Reference proteome</keyword>
<dbReference type="PANTHER" id="PTHR43133:SF57">
    <property type="entry name" value="RNA POLYMERASE SIGMA-70 FACTOR"/>
    <property type="match status" value="1"/>
</dbReference>
<keyword evidence="5" id="KW-0804">Transcription</keyword>